<evidence type="ECO:0000313" key="4">
    <source>
        <dbReference type="EMBL" id="RHW66881.1"/>
    </source>
</evidence>
<proteinExistence type="predicted"/>
<dbReference type="EMBL" id="QSBY01000018">
    <property type="protein sequence ID" value="RHW66847.1"/>
    <property type="molecule type" value="Genomic_DNA"/>
</dbReference>
<dbReference type="AlphaFoldDB" id="A0A3L6KVD4"/>
<name>A0A3L6KVD4_9TRYP</name>
<evidence type="ECO:0000313" key="7">
    <source>
        <dbReference type="Proteomes" id="UP000266743"/>
    </source>
</evidence>
<protein>
    <submittedName>
        <fullName evidence="2">Uncharacterized protein</fullName>
    </submittedName>
</protein>
<dbReference type="EMBL" id="QSBY01000018">
    <property type="protein sequence ID" value="RHW66930.1"/>
    <property type="molecule type" value="Genomic_DNA"/>
</dbReference>
<evidence type="ECO:0000313" key="1">
    <source>
        <dbReference type="EMBL" id="RHW66820.1"/>
    </source>
</evidence>
<accession>A0A3L6KVD4</accession>
<sequence length="290" mass="31384">MHVVPYHEALRQLKHAPNLAMPATSTWCQGPVPRIIWGSQEPAAFLSWGTLLCSGYGIIQHRDQQRLAGTPFFICRSLSTCQRAISSIIRTKMLLSGDVEENPGPSFRGMQCNCAGLSQGKRLALHKTLVDERIAFCLLSETRMTPGEAACFSVAGYQNHGIARNCKGGGVSILVMEDLPVETGMAVVGRIEQVHATIHLARGTALSVTSAYIPPKHTFTANDKDTLLTTQVPRSSVQTLTHTRWHGIARAHQIPRVKPSHSGALTTSFWSATLVSAPGTRATTGSPPLM</sequence>
<dbReference type="Proteomes" id="UP000266743">
    <property type="component" value="Unassembled WGS sequence"/>
</dbReference>
<dbReference type="Gene3D" id="3.60.10.10">
    <property type="entry name" value="Endonuclease/exonuclease/phosphatase"/>
    <property type="match status" value="1"/>
</dbReference>
<dbReference type="EMBL" id="QSBY01000018">
    <property type="protein sequence ID" value="RHW66820.1"/>
    <property type="molecule type" value="Genomic_DNA"/>
</dbReference>
<evidence type="ECO:0000313" key="3">
    <source>
        <dbReference type="EMBL" id="RHW66871.1"/>
    </source>
</evidence>
<evidence type="ECO:0000313" key="2">
    <source>
        <dbReference type="EMBL" id="RHW66847.1"/>
    </source>
</evidence>
<evidence type="ECO:0000313" key="6">
    <source>
        <dbReference type="EMBL" id="RHW66930.1"/>
    </source>
</evidence>
<dbReference type="EMBL" id="QSBY01000018">
    <property type="protein sequence ID" value="RHW66881.1"/>
    <property type="molecule type" value="Genomic_DNA"/>
</dbReference>
<gene>
    <name evidence="4" type="ORF">DPX39_000078900</name>
    <name evidence="1" type="ORF">DPX39_000085100</name>
    <name evidence="5" type="ORF">DPX39_000088300</name>
    <name evidence="6" type="ORF">DPX39_000095400</name>
    <name evidence="2" type="ORF">DPX39_000101700</name>
    <name evidence="3" type="ORF">DPX39_000104900</name>
</gene>
<organism evidence="2 7">
    <name type="scientific">Trypanosoma brucei equiperdum</name>
    <dbReference type="NCBI Taxonomy" id="630700"/>
    <lineage>
        <taxon>Eukaryota</taxon>
        <taxon>Discoba</taxon>
        <taxon>Euglenozoa</taxon>
        <taxon>Kinetoplastea</taxon>
        <taxon>Metakinetoplastina</taxon>
        <taxon>Trypanosomatida</taxon>
        <taxon>Trypanosomatidae</taxon>
        <taxon>Trypanosoma</taxon>
    </lineage>
</organism>
<dbReference type="InterPro" id="IPR036691">
    <property type="entry name" value="Endo/exonu/phosph_ase_sf"/>
</dbReference>
<dbReference type="EMBL" id="QSBY01000018">
    <property type="protein sequence ID" value="RHW66871.1"/>
    <property type="molecule type" value="Genomic_DNA"/>
</dbReference>
<comment type="caution">
    <text evidence="2">The sequence shown here is derived from an EMBL/GenBank/DDBJ whole genome shotgun (WGS) entry which is preliminary data.</text>
</comment>
<reference evidence="2 7" key="1">
    <citation type="submission" date="2018-09" db="EMBL/GenBank/DDBJ databases">
        <title>whole genome sequence of T. equiperdum IVM-t1 strain.</title>
        <authorList>
            <person name="Suganuma K."/>
        </authorList>
    </citation>
    <scope>NUCLEOTIDE SEQUENCE [LARGE SCALE GENOMIC DNA]</scope>
    <source>
        <strain evidence="2 7">IVM-t1</strain>
    </source>
</reference>
<dbReference type="EMBL" id="QSBY01000018">
    <property type="protein sequence ID" value="RHW66882.1"/>
    <property type="molecule type" value="Genomic_DNA"/>
</dbReference>
<evidence type="ECO:0000313" key="5">
    <source>
        <dbReference type="EMBL" id="RHW66882.1"/>
    </source>
</evidence>